<feature type="non-terminal residue" evidence="1">
    <location>
        <position position="797"/>
    </location>
</feature>
<comment type="caution">
    <text evidence="1">The sequence shown here is derived from an EMBL/GenBank/DDBJ whole genome shotgun (WGS) entry which is preliminary data.</text>
</comment>
<dbReference type="Proteomes" id="UP000790709">
    <property type="component" value="Unassembled WGS sequence"/>
</dbReference>
<keyword evidence="2" id="KW-1185">Reference proteome</keyword>
<accession>A0ACB8B4V0</accession>
<evidence type="ECO:0000313" key="1">
    <source>
        <dbReference type="EMBL" id="KAH7920579.1"/>
    </source>
</evidence>
<dbReference type="EMBL" id="MU266570">
    <property type="protein sequence ID" value="KAH7920579.1"/>
    <property type="molecule type" value="Genomic_DNA"/>
</dbReference>
<protein>
    <submittedName>
        <fullName evidence="1">Uncharacterized protein</fullName>
    </submittedName>
</protein>
<name>A0ACB8B4V0_9AGAM</name>
<organism evidence="1 2">
    <name type="scientific">Leucogyrophana mollusca</name>
    <dbReference type="NCBI Taxonomy" id="85980"/>
    <lineage>
        <taxon>Eukaryota</taxon>
        <taxon>Fungi</taxon>
        <taxon>Dikarya</taxon>
        <taxon>Basidiomycota</taxon>
        <taxon>Agaricomycotina</taxon>
        <taxon>Agaricomycetes</taxon>
        <taxon>Agaricomycetidae</taxon>
        <taxon>Boletales</taxon>
        <taxon>Boletales incertae sedis</taxon>
        <taxon>Leucogyrophana</taxon>
    </lineage>
</organism>
<proteinExistence type="predicted"/>
<sequence length="797" mass="90768">VFRVLQGHRWTLGDLFHFLFRLKDESTGDEVRRTHRHAAYVEKFLKGACDHGPATIVDVWFRSPDGVVVESSADYQLMYSTTVPYTDIKPVRPALSSFAAQTMKKKLLQEAESAVRPKINAVAGVIQKHQPLTWDYVVAICSRKPRTQNGVLPVRKYRPVDGVAVHTISSMNFSRNNEAQLLPAARGIYDFAMSVSSEVFEYNSRIGSTVAWSTVRRALQEMSRQEEKRVRECGRELANWGVLVTDNVQNYLLQRDARIGRTNTMNVGLAATYVELEDIDPKAYDLDDKQRRLTESTRSKLTVEQLYEFIDQKHLDLVMSLQWLLTLAKYIPELDYLKKHTSMLYRTRGAKLRLPDRPSKIHPLATCGKNETVTTELKDALLDFLEQTGQSAEEYQHRLMLIVGDGLTYEKVHQLKKYLQFHDDAFKSFRTIEPGLAAWHTGWTDMSRIYESHWDDSLSRDPSSLGHSASKIGRTAPPSLKKVDYYPFSELAYLVADIRMLDCWRIHFGTNDIFQYFTDLATRNALPDLEEFEEIARKLHRAYSSTRAIHRALADVTLDSDWAKTVPQGTAWTGTQAGHSTGDTTPVNDGAATKKPRHAKQQGEPSSMEPFRGDLVLAKEIAYLRDTILSREGALATAEGDVGRVYEAMKIMLFTFAGSSHTKYVNYLLEQITSLELESSPELRDATLRSMLVNLTGQPGSFCALDFMQEYFNRLLEAVVQRKGMEYGAPYIRTVISRNLHHFGRIKKEFREGVGLAVRSGRHTAPHTRPEVKVLLQVYQQSELHYRRTGRIIGDQD</sequence>
<gene>
    <name evidence="1" type="ORF">BV22DRAFT_996910</name>
</gene>
<evidence type="ECO:0000313" key="2">
    <source>
        <dbReference type="Proteomes" id="UP000790709"/>
    </source>
</evidence>
<feature type="non-terminal residue" evidence="1">
    <location>
        <position position="1"/>
    </location>
</feature>
<reference evidence="1" key="1">
    <citation type="journal article" date="2021" name="New Phytol.">
        <title>Evolutionary innovations through gain and loss of genes in the ectomycorrhizal Boletales.</title>
        <authorList>
            <person name="Wu G."/>
            <person name="Miyauchi S."/>
            <person name="Morin E."/>
            <person name="Kuo A."/>
            <person name="Drula E."/>
            <person name="Varga T."/>
            <person name="Kohler A."/>
            <person name="Feng B."/>
            <person name="Cao Y."/>
            <person name="Lipzen A."/>
            <person name="Daum C."/>
            <person name="Hundley H."/>
            <person name="Pangilinan J."/>
            <person name="Johnson J."/>
            <person name="Barry K."/>
            <person name="LaButti K."/>
            <person name="Ng V."/>
            <person name="Ahrendt S."/>
            <person name="Min B."/>
            <person name="Choi I.G."/>
            <person name="Park H."/>
            <person name="Plett J.M."/>
            <person name="Magnuson J."/>
            <person name="Spatafora J.W."/>
            <person name="Nagy L.G."/>
            <person name="Henrissat B."/>
            <person name="Grigoriev I.V."/>
            <person name="Yang Z.L."/>
            <person name="Xu J."/>
            <person name="Martin F.M."/>
        </authorList>
    </citation>
    <scope>NUCLEOTIDE SEQUENCE</scope>
    <source>
        <strain evidence="1">KUC20120723A-06</strain>
    </source>
</reference>